<organism evidence="1 2">
    <name type="scientific">Staphylococcus argenteus</name>
    <dbReference type="NCBI Taxonomy" id="985002"/>
    <lineage>
        <taxon>Bacteria</taxon>
        <taxon>Bacillati</taxon>
        <taxon>Bacillota</taxon>
        <taxon>Bacilli</taxon>
        <taxon>Bacillales</taxon>
        <taxon>Staphylococcaceae</taxon>
        <taxon>Staphylococcus</taxon>
    </lineage>
</organism>
<protein>
    <submittedName>
        <fullName evidence="1">Uncharacterized protein</fullName>
    </submittedName>
</protein>
<sequence length="46" mass="5652">MRFLNYFLFLKEKCKLKVYYKLVKYAQVYKTGTIMLLKLINVRSNK</sequence>
<keyword evidence="2" id="KW-1185">Reference proteome</keyword>
<proteinExistence type="predicted"/>
<accession>A0A7U7JTS6</accession>
<dbReference type="EMBL" id="CVOU01000018">
    <property type="protein sequence ID" value="CRI25787.1"/>
    <property type="molecule type" value="Genomic_DNA"/>
</dbReference>
<dbReference type="Proteomes" id="UP000236509">
    <property type="component" value="Unassembled WGS sequence"/>
</dbReference>
<evidence type="ECO:0000313" key="2">
    <source>
        <dbReference type="Proteomes" id="UP000236509"/>
    </source>
</evidence>
<gene>
    <name evidence="1" type="ORF">BN1326_60168</name>
</gene>
<name>A0A7U7JTS6_9STAP</name>
<evidence type="ECO:0000313" key="1">
    <source>
        <dbReference type="EMBL" id="CRI25787.1"/>
    </source>
</evidence>
<comment type="caution">
    <text evidence="1">The sequence shown here is derived from an EMBL/GenBank/DDBJ whole genome shotgun (WGS) entry which is preliminary data.</text>
</comment>
<reference evidence="1 2" key="1">
    <citation type="submission" date="2015-04" db="EMBL/GenBank/DDBJ databases">
        <authorList>
            <person name="Cao L."/>
            <person name="Gao C.H."/>
        </authorList>
    </citation>
    <scope>NUCLEOTIDE SEQUENCE [LARGE SCALE GENOMIC DNA]</scope>
    <source>
        <strain evidence="1 2">SH3</strain>
    </source>
</reference>
<dbReference type="AlphaFoldDB" id="A0A7U7JTS6"/>